<evidence type="ECO:0000313" key="1">
    <source>
        <dbReference type="Proteomes" id="UP000887565"/>
    </source>
</evidence>
<evidence type="ECO:0000313" key="2">
    <source>
        <dbReference type="WBParaSite" id="nRc.2.0.1.t32916-RA"/>
    </source>
</evidence>
<accession>A0A915K3L5</accession>
<dbReference type="AlphaFoldDB" id="A0A915K3L5"/>
<dbReference type="WBParaSite" id="nRc.2.0.1.t32916-RA">
    <property type="protein sequence ID" value="nRc.2.0.1.t32916-RA"/>
    <property type="gene ID" value="nRc.2.0.1.g32916"/>
</dbReference>
<name>A0A915K3L5_ROMCU</name>
<reference evidence="2" key="1">
    <citation type="submission" date="2022-11" db="UniProtKB">
        <authorList>
            <consortium name="WormBaseParasite"/>
        </authorList>
    </citation>
    <scope>IDENTIFICATION</scope>
</reference>
<proteinExistence type="predicted"/>
<keyword evidence="1" id="KW-1185">Reference proteome</keyword>
<protein>
    <submittedName>
        <fullName evidence="2">Uncharacterized protein</fullName>
    </submittedName>
</protein>
<dbReference type="Proteomes" id="UP000887565">
    <property type="component" value="Unplaced"/>
</dbReference>
<organism evidence="1 2">
    <name type="scientific">Romanomermis culicivorax</name>
    <name type="common">Nematode worm</name>
    <dbReference type="NCBI Taxonomy" id="13658"/>
    <lineage>
        <taxon>Eukaryota</taxon>
        <taxon>Metazoa</taxon>
        <taxon>Ecdysozoa</taxon>
        <taxon>Nematoda</taxon>
        <taxon>Enoplea</taxon>
        <taxon>Dorylaimia</taxon>
        <taxon>Mermithida</taxon>
        <taxon>Mermithoidea</taxon>
        <taxon>Mermithidae</taxon>
        <taxon>Romanomermis</taxon>
    </lineage>
</organism>
<sequence length="126" mass="14268">MVAQLQQMLDSRDTQITNHRYNNATNQTDRPLCICVLCPMHGSDKSQKTQENSDAIGTDMPPALMADIEMAEQKIHIHQLAVDKLTFALNTIEIENEQENDNTIKEKLNKYASLLNTQLADVIRNT</sequence>